<dbReference type="RefSeq" id="WP_200759370.1">
    <property type="nucleotide sequence ID" value="NZ_AP023366.1"/>
</dbReference>
<proteinExistence type="inferred from homology"/>
<dbReference type="InterPro" id="IPR014017">
    <property type="entry name" value="DNA_helicase_UvrD-like_C"/>
</dbReference>
<dbReference type="GO" id="GO:0005524">
    <property type="term" value="F:ATP binding"/>
    <property type="evidence" value="ECO:0007669"/>
    <property type="project" value="UniProtKB-UniRule"/>
</dbReference>
<dbReference type="EMBL" id="AP023366">
    <property type="protein sequence ID" value="BCJ85226.1"/>
    <property type="molecule type" value="Genomic_DNA"/>
</dbReference>
<dbReference type="GO" id="GO:0006260">
    <property type="term" value="P:DNA replication"/>
    <property type="evidence" value="ECO:0007669"/>
    <property type="project" value="InterPro"/>
</dbReference>
<dbReference type="GO" id="GO:0005829">
    <property type="term" value="C:cytosol"/>
    <property type="evidence" value="ECO:0007669"/>
    <property type="project" value="TreeGrafter"/>
</dbReference>
<keyword evidence="7" id="KW-0413">Isomerase</keyword>
<dbReference type="GO" id="GO:0009314">
    <property type="term" value="P:response to radiation"/>
    <property type="evidence" value="ECO:0007669"/>
    <property type="project" value="UniProtKB-ARBA"/>
</dbReference>
<evidence type="ECO:0000313" key="15">
    <source>
        <dbReference type="Proteomes" id="UP000593802"/>
    </source>
</evidence>
<comment type="catalytic activity">
    <reaction evidence="9 11">
        <text>ATP + H2O = ADP + phosphate + H(+)</text>
        <dbReference type="Rhea" id="RHEA:13065"/>
        <dbReference type="ChEBI" id="CHEBI:15377"/>
        <dbReference type="ChEBI" id="CHEBI:15378"/>
        <dbReference type="ChEBI" id="CHEBI:30616"/>
        <dbReference type="ChEBI" id="CHEBI:43474"/>
        <dbReference type="ChEBI" id="CHEBI:456216"/>
        <dbReference type="EC" id="5.6.2.4"/>
    </reaction>
</comment>
<dbReference type="CDD" id="cd17932">
    <property type="entry name" value="DEXQc_UvrD"/>
    <property type="match status" value="1"/>
</dbReference>
<feature type="domain" description="UvrD-like helicase ATP-binding" evidence="12">
    <location>
        <begin position="17"/>
        <end position="297"/>
    </location>
</feature>
<dbReference type="Gene3D" id="3.40.50.300">
    <property type="entry name" value="P-loop containing nucleotide triphosphate hydrolases"/>
    <property type="match status" value="2"/>
</dbReference>
<evidence type="ECO:0000256" key="9">
    <source>
        <dbReference type="ARBA" id="ARBA00048988"/>
    </source>
</evidence>
<keyword evidence="3 10" id="KW-0378">Hydrolase</keyword>
<dbReference type="AlphaFoldDB" id="A0A7I8D8T5"/>
<dbReference type="GO" id="GO:0016787">
    <property type="term" value="F:hydrolase activity"/>
    <property type="evidence" value="ECO:0007669"/>
    <property type="project" value="UniProtKB-UniRule"/>
</dbReference>
<comment type="catalytic activity">
    <reaction evidence="8">
        <text>Couples ATP hydrolysis with the unwinding of duplex DNA by translocating in the 3'-5' direction.</text>
        <dbReference type="EC" id="5.6.2.4"/>
    </reaction>
</comment>
<dbReference type="PANTHER" id="PTHR11070:SF2">
    <property type="entry name" value="ATP-DEPENDENT DNA HELICASE SRS2"/>
    <property type="match status" value="1"/>
</dbReference>
<dbReference type="SUPFAM" id="SSF52540">
    <property type="entry name" value="P-loop containing nucleoside triphosphate hydrolases"/>
    <property type="match status" value="1"/>
</dbReference>
<reference evidence="14 15" key="1">
    <citation type="submission" date="2020-08" db="EMBL/GenBank/DDBJ databases">
        <title>Complete Genome Sequence of Effusibacillus dendaii Strain skT53, Isolated from Farmland soil.</title>
        <authorList>
            <person name="Konishi T."/>
            <person name="Kawasaki H."/>
        </authorList>
    </citation>
    <scope>NUCLEOTIDE SEQUENCE [LARGE SCALE GENOMIC DNA]</scope>
    <source>
        <strain evidence="15">skT53</strain>
    </source>
</reference>
<keyword evidence="4 10" id="KW-0347">Helicase</keyword>
<evidence type="ECO:0000259" key="13">
    <source>
        <dbReference type="PROSITE" id="PS51217"/>
    </source>
</evidence>
<dbReference type="FunFam" id="1.10.486.10:FF:000003">
    <property type="entry name" value="ATP-dependent DNA helicase"/>
    <property type="match status" value="1"/>
</dbReference>
<protein>
    <recommendedName>
        <fullName evidence="11">ATP-dependent DNA helicase</fullName>
        <ecNumber evidence="11">5.6.2.4</ecNumber>
    </recommendedName>
</protein>
<dbReference type="GO" id="GO:0043138">
    <property type="term" value="F:3'-5' DNA helicase activity"/>
    <property type="evidence" value="ECO:0007669"/>
    <property type="project" value="UniProtKB-EC"/>
</dbReference>
<evidence type="ECO:0000256" key="8">
    <source>
        <dbReference type="ARBA" id="ARBA00034617"/>
    </source>
</evidence>
<evidence type="ECO:0000256" key="7">
    <source>
        <dbReference type="ARBA" id="ARBA00023235"/>
    </source>
</evidence>
<dbReference type="Pfam" id="PF13361">
    <property type="entry name" value="UvrD_C"/>
    <property type="match status" value="1"/>
</dbReference>
<dbReference type="InterPro" id="IPR000212">
    <property type="entry name" value="DNA_helicase_UvrD/REP"/>
</dbReference>
<evidence type="ECO:0000313" key="14">
    <source>
        <dbReference type="EMBL" id="BCJ85226.1"/>
    </source>
</evidence>
<feature type="domain" description="UvrD-like helicase C-terminal" evidence="13">
    <location>
        <begin position="298"/>
        <end position="571"/>
    </location>
</feature>
<dbReference type="PANTHER" id="PTHR11070">
    <property type="entry name" value="UVRD / RECB / PCRA DNA HELICASE FAMILY MEMBER"/>
    <property type="match status" value="1"/>
</dbReference>
<dbReference type="PROSITE" id="PS51198">
    <property type="entry name" value="UVRD_HELICASE_ATP_BIND"/>
    <property type="match status" value="1"/>
</dbReference>
<keyword evidence="6 11" id="KW-0238">DNA-binding</keyword>
<dbReference type="EC" id="5.6.2.4" evidence="11"/>
<dbReference type="Pfam" id="PF00580">
    <property type="entry name" value="UvrD-helicase"/>
    <property type="match status" value="1"/>
</dbReference>
<dbReference type="InterPro" id="IPR013986">
    <property type="entry name" value="DExx_box_DNA_helicase_dom_sf"/>
</dbReference>
<sequence length="714" mass="81204">MSTESHSLQIDIDSITQGLNPQQKEAVETTEGPLLILAGAGSGKTSVMTRRIAYLMGRRGVQPWNILAITFTNKAAKEMNERVEKLVGEAAGDIWMSTFHAMCVKILRREAERLGYQNNFSILDADDQMSAIKQCMLDLNYDLKKFDPNLIHWKISAAKNELLTPDEFRKSAGRSLADSVAADVYREYQFKLNSVNALDFDDLIFKTVQLFEEQPDVLVAYQDKFRYIHVDEYQDTNRAQYKLVSLLAANYRNICVVGDADQAIYRWRGADISNILNFERDYPEAKVILLEENYRSTGMILDAANAVIRHNTMRKEKNLRSVKGPGEKLSVYAALDQADEAAYVVAKVQEYIANGGQFRDCTVLYRANAQSRAIEEVFLQAAIPYKIIGGMTFYDRREIKDVMAYLKAISNPQDEISLLRIVNVPKRSIGEGTIKRLLDYARDQDLSLLQAMGEAEKADIGAKALESVKKFHLLMSDLHFAQEGLSVTEFLQLMLHRTGYREMYEASGKEEDQSRLENIDELLTVTRAFDKRRRGSLADFLAETSLLSDTDKETGKKDNAVHMMTMHAAKGLEFPVVFVIGMEETIFPHARSMDSPEGIEEERNLCYVAITRAQEKLHLTYCSERTIYGELQMNDPSRFLAEIPEEYTEKSGADFQVVPRWDIGLRVRHPQYGVGVIMDMSGKDDELELEITFQSKYGTKKVKPRTTKLRVIEK</sequence>
<name>A0A7I8D8T5_9BACL</name>
<feature type="binding site" evidence="10">
    <location>
        <begin position="38"/>
        <end position="45"/>
    </location>
    <ligand>
        <name>ATP</name>
        <dbReference type="ChEBI" id="CHEBI:30616"/>
    </ligand>
</feature>
<evidence type="ECO:0000256" key="5">
    <source>
        <dbReference type="ARBA" id="ARBA00022840"/>
    </source>
</evidence>
<evidence type="ECO:0000256" key="4">
    <source>
        <dbReference type="ARBA" id="ARBA00022806"/>
    </source>
</evidence>
<dbReference type="Pfam" id="PF21196">
    <property type="entry name" value="PcrA_UvrD_tudor"/>
    <property type="match status" value="1"/>
</dbReference>
<evidence type="ECO:0000259" key="12">
    <source>
        <dbReference type="PROSITE" id="PS51198"/>
    </source>
</evidence>
<evidence type="ECO:0000256" key="1">
    <source>
        <dbReference type="ARBA" id="ARBA00009922"/>
    </source>
</evidence>
<evidence type="ECO:0000256" key="11">
    <source>
        <dbReference type="RuleBase" id="RU364053"/>
    </source>
</evidence>
<dbReference type="Gene3D" id="1.10.10.160">
    <property type="match status" value="1"/>
</dbReference>
<dbReference type="FunFam" id="1.10.10.160:FF:000001">
    <property type="entry name" value="ATP-dependent DNA helicase"/>
    <property type="match status" value="1"/>
</dbReference>
<dbReference type="InterPro" id="IPR005751">
    <property type="entry name" value="ATP-dep_DNA_helicase_PcrA"/>
</dbReference>
<dbReference type="GO" id="GO:0000725">
    <property type="term" value="P:recombinational repair"/>
    <property type="evidence" value="ECO:0007669"/>
    <property type="project" value="TreeGrafter"/>
</dbReference>
<dbReference type="PROSITE" id="PS51217">
    <property type="entry name" value="UVRD_HELICASE_CTER"/>
    <property type="match status" value="1"/>
</dbReference>
<evidence type="ECO:0000256" key="10">
    <source>
        <dbReference type="PROSITE-ProRule" id="PRU00560"/>
    </source>
</evidence>
<evidence type="ECO:0000256" key="3">
    <source>
        <dbReference type="ARBA" id="ARBA00022801"/>
    </source>
</evidence>
<dbReference type="Gene3D" id="1.10.486.10">
    <property type="entry name" value="PCRA, domain 4"/>
    <property type="match status" value="1"/>
</dbReference>
<accession>A0A7I8D8T5</accession>
<dbReference type="NCBIfam" id="TIGR01073">
    <property type="entry name" value="pcrA"/>
    <property type="match status" value="1"/>
</dbReference>
<comment type="similarity">
    <text evidence="1 11">Belongs to the helicase family. UvrD subfamily.</text>
</comment>
<dbReference type="GO" id="GO:0003677">
    <property type="term" value="F:DNA binding"/>
    <property type="evidence" value="ECO:0007669"/>
    <property type="project" value="UniProtKB-KW"/>
</dbReference>
<keyword evidence="2 10" id="KW-0547">Nucleotide-binding</keyword>
<evidence type="ECO:0000256" key="2">
    <source>
        <dbReference type="ARBA" id="ARBA00022741"/>
    </source>
</evidence>
<dbReference type="CDD" id="cd18807">
    <property type="entry name" value="SF1_C_UvrD"/>
    <property type="match status" value="1"/>
</dbReference>
<evidence type="ECO:0000256" key="6">
    <source>
        <dbReference type="ARBA" id="ARBA00023125"/>
    </source>
</evidence>
<dbReference type="KEGG" id="eff:skT53_02110"/>
<gene>
    <name evidence="14" type="primary">pcrA_1</name>
    <name evidence="14" type="ORF">skT53_02110</name>
</gene>
<dbReference type="Proteomes" id="UP000593802">
    <property type="component" value="Chromosome"/>
</dbReference>
<dbReference type="InterPro" id="IPR014016">
    <property type="entry name" value="UvrD-like_ATP-bd"/>
</dbReference>
<organism evidence="14 15">
    <name type="scientific">Effusibacillus dendaii</name>
    <dbReference type="NCBI Taxonomy" id="2743772"/>
    <lineage>
        <taxon>Bacteria</taxon>
        <taxon>Bacillati</taxon>
        <taxon>Bacillota</taxon>
        <taxon>Bacilli</taxon>
        <taxon>Bacillales</taxon>
        <taxon>Alicyclobacillaceae</taxon>
        <taxon>Effusibacillus</taxon>
    </lineage>
</organism>
<dbReference type="GO" id="GO:0033202">
    <property type="term" value="C:DNA helicase complex"/>
    <property type="evidence" value="ECO:0007669"/>
    <property type="project" value="TreeGrafter"/>
</dbReference>
<keyword evidence="15" id="KW-1185">Reference proteome</keyword>
<dbReference type="InterPro" id="IPR027417">
    <property type="entry name" value="P-loop_NTPase"/>
</dbReference>
<keyword evidence="5 10" id="KW-0067">ATP-binding</keyword>